<feature type="signal peptide" evidence="1">
    <location>
        <begin position="1"/>
        <end position="23"/>
    </location>
</feature>
<organism evidence="2 3">
    <name type="scientific">Ciceribacter thiooxidans</name>
    <dbReference type="NCBI Taxonomy" id="1969821"/>
    <lineage>
        <taxon>Bacteria</taxon>
        <taxon>Pseudomonadati</taxon>
        <taxon>Pseudomonadota</taxon>
        <taxon>Alphaproteobacteria</taxon>
        <taxon>Hyphomicrobiales</taxon>
        <taxon>Rhizobiaceae</taxon>
        <taxon>Ciceribacter</taxon>
    </lineage>
</organism>
<gene>
    <name evidence="2" type="ORF">ACFOHV_14745</name>
</gene>
<sequence>MRNILAKAGVAALIALGAVSATAGSAAAGADFGVGIYIGEPGYYPGERYGWRDSRDRYERHHRHDRYERRQYRPCNPRRAVEKARWNGLRHAHVRRVTQRSVVVSGYRYGERDRMVFANVRGCPITRY</sequence>
<comment type="caution">
    <text evidence="2">The sequence shown here is derived from an EMBL/GenBank/DDBJ whole genome shotgun (WGS) entry which is preliminary data.</text>
</comment>
<evidence type="ECO:0000256" key="1">
    <source>
        <dbReference type="SAM" id="SignalP"/>
    </source>
</evidence>
<protein>
    <recommendedName>
        <fullName evidence="4">Antifreeze protein</fullName>
    </recommendedName>
</protein>
<accession>A0ABV7I1H3</accession>
<reference evidence="3" key="1">
    <citation type="journal article" date="2019" name="Int. J. Syst. Evol. Microbiol.">
        <title>The Global Catalogue of Microorganisms (GCM) 10K type strain sequencing project: providing services to taxonomists for standard genome sequencing and annotation.</title>
        <authorList>
            <consortium name="The Broad Institute Genomics Platform"/>
            <consortium name="The Broad Institute Genome Sequencing Center for Infectious Disease"/>
            <person name="Wu L."/>
            <person name="Ma J."/>
        </authorList>
    </citation>
    <scope>NUCLEOTIDE SEQUENCE [LARGE SCALE GENOMIC DNA]</scope>
    <source>
        <strain evidence="3">KCTC 52231</strain>
    </source>
</reference>
<dbReference type="Proteomes" id="UP001595647">
    <property type="component" value="Unassembled WGS sequence"/>
</dbReference>
<evidence type="ECO:0000313" key="2">
    <source>
        <dbReference type="EMBL" id="MFC3164534.1"/>
    </source>
</evidence>
<keyword evidence="1" id="KW-0732">Signal</keyword>
<evidence type="ECO:0000313" key="3">
    <source>
        <dbReference type="Proteomes" id="UP001595647"/>
    </source>
</evidence>
<name>A0ABV7I1H3_9HYPH</name>
<dbReference type="EMBL" id="JBHRTG010000019">
    <property type="protein sequence ID" value="MFC3164534.1"/>
    <property type="molecule type" value="Genomic_DNA"/>
</dbReference>
<proteinExistence type="predicted"/>
<feature type="chain" id="PRO_5047420459" description="Antifreeze protein" evidence="1">
    <location>
        <begin position="24"/>
        <end position="128"/>
    </location>
</feature>
<keyword evidence="3" id="KW-1185">Reference proteome</keyword>
<dbReference type="RefSeq" id="WP_182306810.1">
    <property type="nucleotide sequence ID" value="NZ_CP059896.1"/>
</dbReference>
<evidence type="ECO:0008006" key="4">
    <source>
        <dbReference type="Google" id="ProtNLM"/>
    </source>
</evidence>